<comment type="caution">
    <text evidence="2">The sequence shown here is derived from an EMBL/GenBank/DDBJ whole genome shotgun (WGS) entry which is preliminary data.</text>
</comment>
<evidence type="ECO:0008006" key="3">
    <source>
        <dbReference type="Google" id="ProtNLM"/>
    </source>
</evidence>
<keyword evidence="1" id="KW-0472">Membrane</keyword>
<keyword evidence="1" id="KW-1133">Transmembrane helix</keyword>
<gene>
    <name evidence="2" type="ORF">S01H4_13340</name>
</gene>
<evidence type="ECO:0000256" key="1">
    <source>
        <dbReference type="SAM" id="Phobius"/>
    </source>
</evidence>
<dbReference type="AlphaFoldDB" id="X0Z8U6"/>
<feature type="non-terminal residue" evidence="2">
    <location>
        <position position="180"/>
    </location>
</feature>
<organism evidence="2">
    <name type="scientific">marine sediment metagenome</name>
    <dbReference type="NCBI Taxonomy" id="412755"/>
    <lineage>
        <taxon>unclassified sequences</taxon>
        <taxon>metagenomes</taxon>
        <taxon>ecological metagenomes</taxon>
    </lineage>
</organism>
<dbReference type="EMBL" id="BART01005880">
    <property type="protein sequence ID" value="GAG54777.1"/>
    <property type="molecule type" value="Genomic_DNA"/>
</dbReference>
<feature type="transmembrane region" description="Helical" evidence="1">
    <location>
        <begin position="54"/>
        <end position="78"/>
    </location>
</feature>
<name>X0Z8U6_9ZZZZ</name>
<protein>
    <recommendedName>
        <fullName evidence="3">Lipid A biosynthesis acyltransferase</fullName>
    </recommendedName>
</protein>
<accession>X0Z8U6</accession>
<keyword evidence="1" id="KW-0812">Transmembrane</keyword>
<proteinExistence type="predicted"/>
<sequence length="180" mass="21063">MGYLQEHYGDDGVRQVFSGLVNNERYLVADNENPSRLVMKINLSSFLQMRFNLYIFKILGWRITFLYLKILGKLYFFFNRKENWKIKKAVNAVFADRKNRFEIRSITSDVFRGILSHYYEKIFNAYCKSETLQIFFETHIENEGMEAIKQGLSRGKGVLLVTGHYGGVELIPAFLGAQNY</sequence>
<reference evidence="2" key="1">
    <citation type="journal article" date="2014" name="Front. Microbiol.">
        <title>High frequency of phylogenetically diverse reductive dehalogenase-homologous genes in deep subseafloor sedimentary metagenomes.</title>
        <authorList>
            <person name="Kawai M."/>
            <person name="Futagami T."/>
            <person name="Toyoda A."/>
            <person name="Takaki Y."/>
            <person name="Nishi S."/>
            <person name="Hori S."/>
            <person name="Arai W."/>
            <person name="Tsubouchi T."/>
            <person name="Morono Y."/>
            <person name="Uchiyama I."/>
            <person name="Ito T."/>
            <person name="Fujiyama A."/>
            <person name="Inagaki F."/>
            <person name="Takami H."/>
        </authorList>
    </citation>
    <scope>NUCLEOTIDE SEQUENCE</scope>
    <source>
        <strain evidence="2">Expedition CK06-06</strain>
    </source>
</reference>
<evidence type="ECO:0000313" key="2">
    <source>
        <dbReference type="EMBL" id="GAG54777.1"/>
    </source>
</evidence>